<name>A0A3A1Y689_9GAMM</name>
<evidence type="ECO:0000256" key="1">
    <source>
        <dbReference type="ARBA" id="ARBA00022723"/>
    </source>
</evidence>
<dbReference type="HAMAP" id="MF_02040">
    <property type="entry name" value="Mrp_NBP35"/>
    <property type="match status" value="1"/>
</dbReference>
<dbReference type="NCBIfam" id="NF008669">
    <property type="entry name" value="PRK11670.1"/>
    <property type="match status" value="1"/>
</dbReference>
<dbReference type="OrthoDB" id="9809679at2"/>
<dbReference type="GO" id="GO:0016887">
    <property type="term" value="F:ATP hydrolysis activity"/>
    <property type="evidence" value="ECO:0007669"/>
    <property type="project" value="UniProtKB-UniRule"/>
</dbReference>
<comment type="subunit">
    <text evidence="7">Homodimer.</text>
</comment>
<dbReference type="PANTHER" id="PTHR42961">
    <property type="entry name" value="IRON-SULFUR PROTEIN NUBPL"/>
    <property type="match status" value="1"/>
</dbReference>
<dbReference type="GO" id="GO:0051539">
    <property type="term" value="F:4 iron, 4 sulfur cluster binding"/>
    <property type="evidence" value="ECO:0007669"/>
    <property type="project" value="TreeGrafter"/>
</dbReference>
<evidence type="ECO:0000256" key="7">
    <source>
        <dbReference type="HAMAP-Rule" id="MF_02040"/>
    </source>
</evidence>
<dbReference type="PROSITE" id="PS01215">
    <property type="entry name" value="MRP"/>
    <property type="match status" value="1"/>
</dbReference>
<evidence type="ECO:0000256" key="3">
    <source>
        <dbReference type="ARBA" id="ARBA00022840"/>
    </source>
</evidence>
<dbReference type="GO" id="GO:0005829">
    <property type="term" value="C:cytosol"/>
    <property type="evidence" value="ECO:0007669"/>
    <property type="project" value="TreeGrafter"/>
</dbReference>
<dbReference type="GO" id="GO:0046872">
    <property type="term" value="F:metal ion binding"/>
    <property type="evidence" value="ECO:0007669"/>
    <property type="project" value="UniProtKB-KW"/>
</dbReference>
<comment type="function">
    <text evidence="7">Binds and transfers iron-sulfur (Fe-S) clusters to target apoproteins. Can hydrolyze ATP.</text>
</comment>
<dbReference type="SUPFAM" id="SSF52540">
    <property type="entry name" value="P-loop containing nucleoside triphosphate hydrolases"/>
    <property type="match status" value="1"/>
</dbReference>
<keyword evidence="1 7" id="KW-0479">Metal-binding</keyword>
<reference evidence="8 9" key="1">
    <citation type="submission" date="2017-08" db="EMBL/GenBank/DDBJ databases">
        <title>Reclassification of Bisgaard taxon 37 and 44.</title>
        <authorList>
            <person name="Christensen H."/>
        </authorList>
    </citation>
    <scope>NUCLEOTIDE SEQUENCE [LARGE SCALE GENOMIC DNA]</scope>
    <source>
        <strain evidence="8 9">B96_4</strain>
    </source>
</reference>
<comment type="caution">
    <text evidence="8">The sequence shown here is derived from an EMBL/GenBank/DDBJ whole genome shotgun (WGS) entry which is preliminary data.</text>
</comment>
<dbReference type="FunFam" id="3.40.50.300:FF:000418">
    <property type="entry name" value="Iron-sulfur cluster carrier protein"/>
    <property type="match status" value="1"/>
</dbReference>
<feature type="binding site" evidence="7">
    <location>
        <begin position="105"/>
        <end position="112"/>
    </location>
    <ligand>
        <name>ATP</name>
        <dbReference type="ChEBI" id="CHEBI:30616"/>
    </ligand>
</feature>
<keyword evidence="4 7" id="KW-0408">Iron</keyword>
<evidence type="ECO:0000256" key="2">
    <source>
        <dbReference type="ARBA" id="ARBA00022741"/>
    </source>
</evidence>
<comment type="similarity">
    <text evidence="6 7">Belongs to the Mrp/NBP35 ATP-binding proteins family.</text>
</comment>
<dbReference type="InterPro" id="IPR033756">
    <property type="entry name" value="YlxH/NBP35"/>
</dbReference>
<dbReference type="Pfam" id="PF10609">
    <property type="entry name" value="ParA"/>
    <property type="match status" value="1"/>
</dbReference>
<accession>A0A3A1Y689</accession>
<keyword evidence="9" id="KW-1185">Reference proteome</keyword>
<dbReference type="GO" id="GO:0005524">
    <property type="term" value="F:ATP binding"/>
    <property type="evidence" value="ECO:0007669"/>
    <property type="project" value="UniProtKB-UniRule"/>
</dbReference>
<dbReference type="Proteomes" id="UP000266258">
    <property type="component" value="Unassembled WGS sequence"/>
</dbReference>
<evidence type="ECO:0000256" key="6">
    <source>
        <dbReference type="ARBA" id="ARBA00024036"/>
    </source>
</evidence>
<evidence type="ECO:0000313" key="8">
    <source>
        <dbReference type="EMBL" id="RIY32779.1"/>
    </source>
</evidence>
<dbReference type="Gene3D" id="3.40.50.300">
    <property type="entry name" value="P-loop containing nucleotide triphosphate hydrolases"/>
    <property type="match status" value="1"/>
</dbReference>
<dbReference type="InterPro" id="IPR000808">
    <property type="entry name" value="Mrp-like_CS"/>
</dbReference>
<keyword evidence="2 7" id="KW-0547">Nucleotide-binding</keyword>
<dbReference type="GO" id="GO:0140663">
    <property type="term" value="F:ATP-dependent FeS chaperone activity"/>
    <property type="evidence" value="ECO:0007669"/>
    <property type="project" value="InterPro"/>
</dbReference>
<dbReference type="RefSeq" id="WP_119496884.1">
    <property type="nucleotide sequence ID" value="NZ_NRJH01000029.1"/>
</dbReference>
<evidence type="ECO:0000313" key="9">
    <source>
        <dbReference type="Proteomes" id="UP000266258"/>
    </source>
</evidence>
<dbReference type="InterPro" id="IPR027417">
    <property type="entry name" value="P-loop_NTPase"/>
</dbReference>
<dbReference type="PANTHER" id="PTHR42961:SF2">
    <property type="entry name" value="IRON-SULFUR PROTEIN NUBPL"/>
    <property type="match status" value="1"/>
</dbReference>
<dbReference type="InterPro" id="IPR044304">
    <property type="entry name" value="NUBPL-like"/>
</dbReference>
<dbReference type="AlphaFoldDB" id="A0A3A1Y689"/>
<gene>
    <name evidence="8" type="ORF">CJP74_03520</name>
</gene>
<keyword evidence="3 7" id="KW-0067">ATP-binding</keyword>
<dbReference type="EMBL" id="NRJH01000029">
    <property type="protein sequence ID" value="RIY32779.1"/>
    <property type="molecule type" value="Genomic_DNA"/>
</dbReference>
<dbReference type="CDD" id="cd02037">
    <property type="entry name" value="Mrp_NBP35"/>
    <property type="match status" value="1"/>
</dbReference>
<evidence type="ECO:0000256" key="5">
    <source>
        <dbReference type="ARBA" id="ARBA00023014"/>
    </source>
</evidence>
<dbReference type="InterPro" id="IPR019591">
    <property type="entry name" value="Mrp/NBP35_ATP-bd"/>
</dbReference>
<keyword evidence="7" id="KW-0378">Hydrolase</keyword>
<sequence length="359" mass="39004">MQDFTKIGDFIYAPWQKSLNELNAFNPQEVLFNQEGQTLALSLALPFALNDKESFLEELTQYISNTYPEVARVTINLEFKISQRKPSGKGQPYPGIKNIIAVSSGKGGVGKSSVAVNLAAALANSGVKVGLLDADLYGPSIPHMLGASETKPTSDDNKTMHPVQVGNLYANSMGFLVPETDPTIWRGPMASAMLKQLIEETNWPDLDYLVIDMPPGTSDIHITVAQDLAVTGSVIVSTPQDIALLDVLKGVNMFREMNVPVLGVVENMSMYTCPNCGYQAHIFGEEGVKEISQFLDTPLLASIPLDPKIRKDLDDGVITSMIEPTGNIGQAFAKLADQVAFNLYRDVKKHASSITISQL</sequence>
<dbReference type="GO" id="GO:0016226">
    <property type="term" value="P:iron-sulfur cluster assembly"/>
    <property type="evidence" value="ECO:0007669"/>
    <property type="project" value="InterPro"/>
</dbReference>
<protein>
    <recommendedName>
        <fullName evidence="7">Iron-sulfur cluster carrier protein</fullName>
    </recommendedName>
</protein>
<keyword evidence="5 7" id="KW-0411">Iron-sulfur</keyword>
<organism evidence="8 9">
    <name type="scientific">Psittacicella melopsittaci</name>
    <dbReference type="NCBI Taxonomy" id="2028576"/>
    <lineage>
        <taxon>Bacteria</taxon>
        <taxon>Pseudomonadati</taxon>
        <taxon>Pseudomonadota</taxon>
        <taxon>Gammaproteobacteria</taxon>
        <taxon>Pasteurellales</taxon>
        <taxon>Psittacicellaceae</taxon>
        <taxon>Psittacicella</taxon>
    </lineage>
</organism>
<proteinExistence type="inferred from homology"/>
<evidence type="ECO:0000256" key="4">
    <source>
        <dbReference type="ARBA" id="ARBA00023004"/>
    </source>
</evidence>